<evidence type="ECO:0000313" key="2">
    <source>
        <dbReference type="Proteomes" id="UP000601435"/>
    </source>
</evidence>
<dbReference type="AlphaFoldDB" id="A0A813C1H4"/>
<evidence type="ECO:0000313" key="1">
    <source>
        <dbReference type="EMBL" id="CAE7937625.1"/>
    </source>
</evidence>
<sequence length="100" mass="11063">MAAKAAEARPPRLRVGMNMVAQTMAKEEDVARLHARYCEEARAETLRLRQRAHDLEEETEVKLQATAQQARDEAQEAHLRRILGEAGAVRISASGAAAEK</sequence>
<name>A0A813C1H4_9DINO</name>
<dbReference type="Proteomes" id="UP000601435">
    <property type="component" value="Unassembled WGS sequence"/>
</dbReference>
<proteinExistence type="predicted"/>
<reference evidence="1" key="1">
    <citation type="submission" date="2021-02" db="EMBL/GenBank/DDBJ databases">
        <authorList>
            <person name="Dougan E. K."/>
            <person name="Rhodes N."/>
            <person name="Thang M."/>
            <person name="Chan C."/>
        </authorList>
    </citation>
    <scope>NUCLEOTIDE SEQUENCE</scope>
</reference>
<protein>
    <submittedName>
        <fullName evidence="1">CACNA1E protein</fullName>
    </submittedName>
</protein>
<gene>
    <name evidence="1" type="primary">CACNA1E</name>
    <name evidence="1" type="ORF">SNEC2469_LOCUS32880</name>
</gene>
<dbReference type="OrthoDB" id="10443587at2759"/>
<comment type="caution">
    <text evidence="1">The sequence shown here is derived from an EMBL/GenBank/DDBJ whole genome shotgun (WGS) entry which is preliminary data.</text>
</comment>
<keyword evidence="2" id="KW-1185">Reference proteome</keyword>
<organism evidence="1 2">
    <name type="scientific">Symbiodinium necroappetens</name>
    <dbReference type="NCBI Taxonomy" id="1628268"/>
    <lineage>
        <taxon>Eukaryota</taxon>
        <taxon>Sar</taxon>
        <taxon>Alveolata</taxon>
        <taxon>Dinophyceae</taxon>
        <taxon>Suessiales</taxon>
        <taxon>Symbiodiniaceae</taxon>
        <taxon>Symbiodinium</taxon>
    </lineage>
</organism>
<accession>A0A813C1H4</accession>
<dbReference type="EMBL" id="CAJNJA010084697">
    <property type="protein sequence ID" value="CAE7937625.1"/>
    <property type="molecule type" value="Genomic_DNA"/>
</dbReference>